<proteinExistence type="inferred from homology"/>
<evidence type="ECO:0000259" key="4">
    <source>
        <dbReference type="Pfam" id="PF03389"/>
    </source>
</evidence>
<accession>A5ZWT3</accession>
<feature type="domain" description="MobA/MobL protein" evidence="4">
    <location>
        <begin position="72"/>
        <end position="362"/>
    </location>
</feature>
<gene>
    <name evidence="5" type="ORF">RUMOBE_03477</name>
</gene>
<protein>
    <submittedName>
        <fullName evidence="5">MobA/MobL family protein</fullName>
    </submittedName>
</protein>
<dbReference type="AlphaFoldDB" id="A5ZWT3"/>
<dbReference type="EMBL" id="AAVO02000021">
    <property type="protein sequence ID" value="EDM85961.1"/>
    <property type="molecule type" value="Genomic_DNA"/>
</dbReference>
<evidence type="ECO:0000256" key="3">
    <source>
        <dbReference type="SAM" id="MobiDB-lite"/>
    </source>
</evidence>
<dbReference type="InterPro" id="IPR005053">
    <property type="entry name" value="MobA_MobL"/>
</dbReference>
<dbReference type="Gene3D" id="3.30.930.30">
    <property type="match status" value="1"/>
</dbReference>
<evidence type="ECO:0000313" key="5">
    <source>
        <dbReference type="EMBL" id="EDM85961.1"/>
    </source>
</evidence>
<name>A5ZWT3_9FIRM</name>
<reference evidence="5 6" key="1">
    <citation type="submission" date="2007-03" db="EMBL/GenBank/DDBJ databases">
        <authorList>
            <person name="Fulton L."/>
            <person name="Clifton S."/>
            <person name="Fulton B."/>
            <person name="Xu J."/>
            <person name="Minx P."/>
            <person name="Pepin K.H."/>
            <person name="Johnson M."/>
            <person name="Thiruvilangam P."/>
            <person name="Bhonagiri V."/>
            <person name="Nash W.E."/>
            <person name="Mardis E.R."/>
            <person name="Wilson R.K."/>
        </authorList>
    </citation>
    <scope>NUCLEOTIDE SEQUENCE [LARGE SCALE GENOMIC DNA]</scope>
    <source>
        <strain evidence="5 6">ATCC 29174</strain>
    </source>
</reference>
<evidence type="ECO:0000313" key="6">
    <source>
        <dbReference type="Proteomes" id="UP000006002"/>
    </source>
</evidence>
<organism evidence="5 6">
    <name type="scientific">Blautia obeum ATCC 29174</name>
    <dbReference type="NCBI Taxonomy" id="411459"/>
    <lineage>
        <taxon>Bacteria</taxon>
        <taxon>Bacillati</taxon>
        <taxon>Bacillota</taxon>
        <taxon>Clostridia</taxon>
        <taxon>Lachnospirales</taxon>
        <taxon>Lachnospiraceae</taxon>
        <taxon>Blautia</taxon>
    </lineage>
</organism>
<keyword evidence="2" id="KW-0184">Conjugation</keyword>
<dbReference type="HOGENOM" id="CLU_034362_0_0_9"/>
<comment type="caution">
    <text evidence="5">The sequence shown here is derived from an EMBL/GenBank/DDBJ whole genome shotgun (WGS) entry which is preliminary data.</text>
</comment>
<feature type="region of interest" description="Disordered" evidence="3">
    <location>
        <begin position="481"/>
        <end position="505"/>
    </location>
</feature>
<feature type="region of interest" description="Disordered" evidence="3">
    <location>
        <begin position="413"/>
        <end position="449"/>
    </location>
</feature>
<feature type="compositionally biased region" description="Basic and acidic residues" evidence="3">
    <location>
        <begin position="573"/>
        <end position="596"/>
    </location>
</feature>
<comment type="similarity">
    <text evidence="1">Belongs to the MobA/MobL family.</text>
</comment>
<reference evidence="5 6" key="2">
    <citation type="submission" date="2007-04" db="EMBL/GenBank/DDBJ databases">
        <title>Draft genome sequence of Ruminococcus obeum (ATCC 29174).</title>
        <authorList>
            <person name="Sudarsanam P."/>
            <person name="Ley R."/>
            <person name="Guruge J."/>
            <person name="Turnbaugh P.J."/>
            <person name="Mahowald M."/>
            <person name="Liep D."/>
            <person name="Gordon J."/>
        </authorList>
    </citation>
    <scope>NUCLEOTIDE SEQUENCE [LARGE SCALE GENOMIC DNA]</scope>
    <source>
        <strain evidence="5 6">ATCC 29174</strain>
    </source>
</reference>
<dbReference type="eggNOG" id="COG2433">
    <property type="taxonomic scope" value="Bacteria"/>
</dbReference>
<feature type="compositionally biased region" description="Basic and acidic residues" evidence="3">
    <location>
        <begin position="413"/>
        <end position="432"/>
    </location>
</feature>
<dbReference type="Proteomes" id="UP000006002">
    <property type="component" value="Unassembled WGS sequence"/>
</dbReference>
<feature type="compositionally biased region" description="Basic and acidic residues" evidence="3">
    <location>
        <begin position="604"/>
        <end position="621"/>
    </location>
</feature>
<sequence>MSQEALFARGAHSMQAVMHRALLRRGRSGRYHSLLQEMLTAGNQCRVRQKGGKRIMAIFHYTVKIVGRSKGKSIISASAYLNGEVMKNEETGRISYYTSKREVVYTSLMMCENAPQEWQNVPAENIKRFQKSVRYKRADNKEVVLEKFKLTFQKQCLWNEVLKIEKSSDAQLGRSFEFSLPKEWNRQEQIEYTTDYIQKNFVDKGMCADWSIHDKGDGNPHVHLLVTMRPFNPDHSWGNKEVKDWEFVRDTDGNIVVDESHPDWWQDKKNPDRHGIRIPVLDENGNQKVGARNRKQWKRVLTDATGWNNPKNCELWRSEWAKVCNDHLSVEQQIDHRSYARQGKLEIPTIHEGADARKIDEKFQSGQVQTASWKVEENQIIKRQNALLKKIQTSFGKVSGALSQWKEWLNDLRRKPGSHSHDGVNDKPDRGTAEPYGRDGTGITGTGQTASVLSGAEPEFADLKQRVIRASESFARYRRTALPDRTAKSQNRTVGKRESAMAGINAEAEQREQLITDIKQQIEKARDIDERMRKLRERRAGGRTPGNDGTDAGRTGSERPDNSGTEQAAKQIADLEREIEQRKQSREYRSIADKIKANRGTINQRDRQQEKSRRRSRGMEI</sequence>
<evidence type="ECO:0000256" key="1">
    <source>
        <dbReference type="ARBA" id="ARBA00010873"/>
    </source>
</evidence>
<dbReference type="Pfam" id="PF03389">
    <property type="entry name" value="MobA_MobL"/>
    <property type="match status" value="1"/>
</dbReference>
<evidence type="ECO:0000256" key="2">
    <source>
        <dbReference type="ARBA" id="ARBA00022971"/>
    </source>
</evidence>
<feature type="region of interest" description="Disordered" evidence="3">
    <location>
        <begin position="536"/>
        <end position="621"/>
    </location>
</feature>